<dbReference type="Pfam" id="PF14450">
    <property type="entry name" value="FtsA"/>
    <property type="match status" value="1"/>
</dbReference>
<dbReference type="STRING" id="1006576.DTL3_1812"/>
<dbReference type="KEGG" id="dtn:DTL3_1812"/>
<dbReference type="EMBL" id="LN824141">
    <property type="protein sequence ID" value="CEP79094.1"/>
    <property type="molecule type" value="Genomic_DNA"/>
</dbReference>
<reference evidence="3" key="1">
    <citation type="submission" date="2014-11" db="EMBL/GenBank/DDBJ databases">
        <authorList>
            <person name="Wibberg D."/>
        </authorList>
    </citation>
    <scope>NUCLEOTIDE SEQUENCE [LARGE SCALE GENOMIC DNA]</scope>
    <source>
        <strain evidence="3">L3</strain>
    </source>
</reference>
<dbReference type="InterPro" id="IPR050696">
    <property type="entry name" value="FtsA/MreB"/>
</dbReference>
<feature type="domain" description="SHS2" evidence="1">
    <location>
        <begin position="6"/>
        <end position="196"/>
    </location>
</feature>
<protein>
    <submittedName>
        <fullName evidence="2">Cell division ATPase</fullName>
    </submittedName>
</protein>
<organism evidence="2 3">
    <name type="scientific">Defluviitoga tunisiensis</name>
    <dbReference type="NCBI Taxonomy" id="1006576"/>
    <lineage>
        <taxon>Bacteria</taxon>
        <taxon>Thermotogati</taxon>
        <taxon>Thermotogota</taxon>
        <taxon>Thermotogae</taxon>
        <taxon>Petrotogales</taxon>
        <taxon>Petrotogaceae</taxon>
        <taxon>Defluviitoga</taxon>
    </lineage>
</organism>
<gene>
    <name evidence="2" type="primary">ftsA3</name>
    <name evidence="2" type="ORF">DTL3_1812</name>
</gene>
<evidence type="ECO:0000313" key="2">
    <source>
        <dbReference type="EMBL" id="CEP79094.1"/>
    </source>
</evidence>
<accession>A0A0C7P5I6</accession>
<dbReference type="HOGENOM" id="CLU_626782_0_0_0"/>
<evidence type="ECO:0000259" key="1">
    <source>
        <dbReference type="SMART" id="SM00842"/>
    </source>
</evidence>
<dbReference type="AlphaFoldDB" id="A0A0C7P5I6"/>
<dbReference type="GO" id="GO:0032153">
    <property type="term" value="C:cell division site"/>
    <property type="evidence" value="ECO:0007669"/>
    <property type="project" value="TreeGrafter"/>
</dbReference>
<dbReference type="GO" id="GO:0051301">
    <property type="term" value="P:cell division"/>
    <property type="evidence" value="ECO:0007669"/>
    <property type="project" value="UniProtKB-KW"/>
</dbReference>
<dbReference type="PANTHER" id="PTHR32432">
    <property type="entry name" value="CELL DIVISION PROTEIN FTSA-RELATED"/>
    <property type="match status" value="1"/>
</dbReference>
<keyword evidence="2" id="KW-0132">Cell division</keyword>
<evidence type="ECO:0000313" key="3">
    <source>
        <dbReference type="Proteomes" id="UP000032809"/>
    </source>
</evidence>
<dbReference type="PANTHER" id="PTHR32432:SF4">
    <property type="entry name" value="CELL DIVISION PROTEIN FTSA"/>
    <property type="match status" value="1"/>
</dbReference>
<dbReference type="GO" id="GO:0009898">
    <property type="term" value="C:cytoplasmic side of plasma membrane"/>
    <property type="evidence" value="ECO:0007669"/>
    <property type="project" value="TreeGrafter"/>
</dbReference>
<dbReference type="SMART" id="SM00842">
    <property type="entry name" value="FtsA"/>
    <property type="match status" value="1"/>
</dbReference>
<dbReference type="InterPro" id="IPR043129">
    <property type="entry name" value="ATPase_NBD"/>
</dbReference>
<dbReference type="SUPFAM" id="SSF53067">
    <property type="entry name" value="Actin-like ATPase domain"/>
    <property type="match status" value="2"/>
</dbReference>
<dbReference type="RefSeq" id="WP_045088420.1">
    <property type="nucleotide sequence ID" value="NZ_LN824141.1"/>
</dbReference>
<dbReference type="Proteomes" id="UP000032809">
    <property type="component" value="Chromosome I"/>
</dbReference>
<sequence>MAKNYLIGIDIGSFLLKGMLFEVDEEGYIRPIVNAALPVEGIINGEIQDMESLRRTLVTLIEYLKQSSERKLKNVEIIVGYSTNNLNITQENFTVEFSKRTEIREKELQNIKKNITKKYIDEGKIILDSSFVKFMIDNKTVKNPVSFYAESSLTTSLNIVWVDENSFSLLINVLKDVVPSSQIPLYDSTLSASYATTTPNDRNVGITVIDLGYNSSRTIIFKDGIPKLFYSFPYGIKYILKDISNVLKVSEKEAHRLLTEEGACLRDTRTIKKVEFQPITGTGYSYTSLGLLNKIIYARVREIISRLNGELSRISYEKTYEIGALQGGIVLTGGGSKIRNIDQTIRELMGENYRKSSLVSLDYFRDVPEEIKKDSTYLSVFGIVERYRLDLIEESFYERSRESISSESSQKPKASTKGNTFKTFIKKITGGDEDAV</sequence>
<keyword evidence="2" id="KW-0131">Cell cycle</keyword>
<keyword evidence="3" id="KW-1185">Reference proteome</keyword>
<dbReference type="Gene3D" id="3.30.420.40">
    <property type="match status" value="2"/>
</dbReference>
<dbReference type="InterPro" id="IPR003494">
    <property type="entry name" value="SHS2_FtsA"/>
</dbReference>
<proteinExistence type="predicted"/>
<name>A0A0C7P5I6_DEFTU</name>